<feature type="domain" description="GP-PDE" evidence="2">
    <location>
        <begin position="62"/>
        <end position="153"/>
    </location>
</feature>
<name>A0A2U3EMJ6_PURLI</name>
<feature type="region of interest" description="Disordered" evidence="1">
    <location>
        <begin position="208"/>
        <end position="249"/>
    </location>
</feature>
<dbReference type="AlphaFoldDB" id="A0A2U3EMJ6"/>
<dbReference type="Pfam" id="PF03009">
    <property type="entry name" value="GDPD"/>
    <property type="match status" value="2"/>
</dbReference>
<feature type="compositionally biased region" description="Low complexity" evidence="1">
    <location>
        <begin position="223"/>
        <end position="232"/>
    </location>
</feature>
<feature type="compositionally biased region" description="Low complexity" evidence="1">
    <location>
        <begin position="16"/>
        <end position="45"/>
    </location>
</feature>
<accession>A0A2U3EMJ6</accession>
<sequence length="484" mass="53323">MADEKEPLLLSDVDYPSHASSSSSSSTSSTPTSTATSHPSSSSPPAWTAALVSSRDPSRRIPQAIAHRGYKAAYPENSMAAFRAAARVGAHAIETDVHLSADGVAVISHDPTLKRCFGIDKKISDCDWAYLSTLRMLRDPSQRMIRFSDFLAWIAAGPGQGHGHAGDGDEKESDDEAQTRAKLWILLDIKVNLPRAALTLYDQTTTPDREIEANTDRRRRSRSTTTPASSCAPSPPPYRKSPPAPSPGRTASCSAAGTYVFPPTPPSPCFPLPSKYYTQASSLGKLTICHCDFVQAALIEAASETLPAFPLAHIGYSLSYARHFLPVPGLSFNMAQAALLAPLRGRAFMRALRARGRSLFVWTVNTERGMEWCIRQNTSLPTPKKSQTQDQNAAANAATLLGPRLVDGVITDDPKLYLAVCRRFEDQLDGRTRPTRPATARETVRFVMHVIARQLFFKCMFVYRRFWQNKLDYMHERAPVDKRD</sequence>
<dbReference type="Proteomes" id="UP000245956">
    <property type="component" value="Unassembled WGS sequence"/>
</dbReference>
<dbReference type="InterPro" id="IPR017946">
    <property type="entry name" value="PLC-like_Pdiesterase_TIM-brl"/>
</dbReference>
<dbReference type="InterPro" id="IPR030395">
    <property type="entry name" value="GP_PDE_dom"/>
</dbReference>
<protein>
    <submittedName>
        <fullName evidence="3">Glycerophosphoryl diester phosphodiesterase</fullName>
    </submittedName>
</protein>
<organism evidence="3 4">
    <name type="scientific">Purpureocillium lilacinum</name>
    <name type="common">Paecilomyces lilacinus</name>
    <dbReference type="NCBI Taxonomy" id="33203"/>
    <lineage>
        <taxon>Eukaryota</taxon>
        <taxon>Fungi</taxon>
        <taxon>Dikarya</taxon>
        <taxon>Ascomycota</taxon>
        <taxon>Pezizomycotina</taxon>
        <taxon>Sordariomycetes</taxon>
        <taxon>Hypocreomycetidae</taxon>
        <taxon>Hypocreales</taxon>
        <taxon>Ophiocordycipitaceae</taxon>
        <taxon>Purpureocillium</taxon>
    </lineage>
</organism>
<reference evidence="3 4" key="1">
    <citation type="journal article" date="2016" name="Front. Microbiol.">
        <title>Genome and transcriptome sequences reveal the specific parasitism of the nematophagous Purpureocillium lilacinum 36-1.</title>
        <authorList>
            <person name="Xie J."/>
            <person name="Li S."/>
            <person name="Mo C."/>
            <person name="Xiao X."/>
            <person name="Peng D."/>
            <person name="Wang G."/>
            <person name="Xiao Y."/>
        </authorList>
    </citation>
    <scope>NUCLEOTIDE SEQUENCE [LARGE SCALE GENOMIC DNA]</scope>
    <source>
        <strain evidence="3 4">36-1</strain>
    </source>
</reference>
<dbReference type="PROSITE" id="PS51704">
    <property type="entry name" value="GP_PDE"/>
    <property type="match status" value="1"/>
</dbReference>
<comment type="caution">
    <text evidence="3">The sequence shown here is derived from an EMBL/GenBank/DDBJ whole genome shotgun (WGS) entry which is preliminary data.</text>
</comment>
<gene>
    <name evidence="3" type="ORF">PCL_06394</name>
</gene>
<feature type="region of interest" description="Disordered" evidence="1">
    <location>
        <begin position="1"/>
        <end position="48"/>
    </location>
</feature>
<dbReference type="PANTHER" id="PTHR43805">
    <property type="entry name" value="GLYCEROPHOSPHORYL DIESTER PHOSPHODIESTERASE"/>
    <property type="match status" value="1"/>
</dbReference>
<dbReference type="EMBL" id="LCWV01000002">
    <property type="protein sequence ID" value="PWI75736.1"/>
    <property type="molecule type" value="Genomic_DNA"/>
</dbReference>
<dbReference type="GO" id="GO:0008081">
    <property type="term" value="F:phosphoric diester hydrolase activity"/>
    <property type="evidence" value="ECO:0007669"/>
    <property type="project" value="InterPro"/>
</dbReference>
<dbReference type="Gene3D" id="3.20.20.190">
    <property type="entry name" value="Phosphatidylinositol (PI) phosphodiesterase"/>
    <property type="match status" value="2"/>
</dbReference>
<dbReference type="GO" id="GO:0006629">
    <property type="term" value="P:lipid metabolic process"/>
    <property type="evidence" value="ECO:0007669"/>
    <property type="project" value="InterPro"/>
</dbReference>
<dbReference type="SUPFAM" id="SSF51695">
    <property type="entry name" value="PLC-like phosphodiesterases"/>
    <property type="match status" value="2"/>
</dbReference>
<evidence type="ECO:0000256" key="1">
    <source>
        <dbReference type="SAM" id="MobiDB-lite"/>
    </source>
</evidence>
<dbReference type="PANTHER" id="PTHR43805:SF1">
    <property type="entry name" value="GP-PDE DOMAIN-CONTAINING PROTEIN"/>
    <property type="match status" value="1"/>
</dbReference>
<proteinExistence type="predicted"/>
<evidence type="ECO:0000313" key="4">
    <source>
        <dbReference type="Proteomes" id="UP000245956"/>
    </source>
</evidence>
<evidence type="ECO:0000259" key="2">
    <source>
        <dbReference type="PROSITE" id="PS51704"/>
    </source>
</evidence>
<feature type="compositionally biased region" description="Pro residues" evidence="1">
    <location>
        <begin position="233"/>
        <end position="246"/>
    </location>
</feature>
<evidence type="ECO:0000313" key="3">
    <source>
        <dbReference type="EMBL" id="PWI75736.1"/>
    </source>
</evidence>